<dbReference type="AlphaFoldDB" id="A0A091N2K6"/>
<evidence type="ECO:0000313" key="3">
    <source>
        <dbReference type="Proteomes" id="UP000053537"/>
    </source>
</evidence>
<evidence type="ECO:0000259" key="1">
    <source>
        <dbReference type="Pfam" id="PF14644"/>
    </source>
</evidence>
<feature type="domain" description="DUF4456" evidence="1">
    <location>
        <begin position="1"/>
        <end position="137"/>
    </location>
</feature>
<proteinExistence type="predicted"/>
<dbReference type="InterPro" id="IPR027914">
    <property type="entry name" value="DUF4456"/>
</dbReference>
<feature type="non-terminal residue" evidence="2">
    <location>
        <position position="1"/>
    </location>
</feature>
<keyword evidence="3" id="KW-1185">Reference proteome</keyword>
<name>A0A091N2K6_9PASS</name>
<protein>
    <submittedName>
        <fullName evidence="2">Coiled-coil domain-containing protein 180</fullName>
    </submittedName>
</protein>
<reference evidence="2 3" key="1">
    <citation type="submission" date="2014-04" db="EMBL/GenBank/DDBJ databases">
        <title>Genome evolution of avian class.</title>
        <authorList>
            <person name="Zhang G."/>
            <person name="Li C."/>
        </authorList>
    </citation>
    <scope>NUCLEOTIDE SEQUENCE [LARGE SCALE GENOMIC DNA]</scope>
    <source>
        <strain evidence="2">BGI_N310</strain>
    </source>
</reference>
<dbReference type="EMBL" id="KK840630">
    <property type="protein sequence ID" value="KFP83162.1"/>
    <property type="molecule type" value="Genomic_DNA"/>
</dbReference>
<sequence length="140" mass="16135">KEFWDQVSCFEKELPAVCQVVVESLFKEHEKKLSSSTAQIQDLFSKQLEEWEDMKTVHRRSLRCSLGQQNKSLQLQALCQEENKRQKDQRDGVHLNTKMLQDCAAECAQRFFSALAALTEKMLLELDESITVADIERGGK</sequence>
<dbReference type="PANTHER" id="PTHR21444:SF14">
    <property type="entry name" value="COILED-COIL DOMAIN-CONTAINING PROTEIN 180"/>
    <property type="match status" value="1"/>
</dbReference>
<dbReference type="Pfam" id="PF14644">
    <property type="entry name" value="DUF4456"/>
    <property type="match status" value="1"/>
</dbReference>
<evidence type="ECO:0000313" key="2">
    <source>
        <dbReference type="EMBL" id="KFP83162.1"/>
    </source>
</evidence>
<gene>
    <name evidence="2" type="ORF">N310_09864</name>
</gene>
<dbReference type="Proteomes" id="UP000053537">
    <property type="component" value="Unassembled WGS sequence"/>
</dbReference>
<organism evidence="2 3">
    <name type="scientific">Acanthisitta chloris</name>
    <name type="common">rifleman</name>
    <dbReference type="NCBI Taxonomy" id="57068"/>
    <lineage>
        <taxon>Eukaryota</taxon>
        <taxon>Metazoa</taxon>
        <taxon>Chordata</taxon>
        <taxon>Craniata</taxon>
        <taxon>Vertebrata</taxon>
        <taxon>Euteleostomi</taxon>
        <taxon>Archelosauria</taxon>
        <taxon>Archosauria</taxon>
        <taxon>Dinosauria</taxon>
        <taxon>Saurischia</taxon>
        <taxon>Theropoda</taxon>
        <taxon>Coelurosauria</taxon>
        <taxon>Aves</taxon>
        <taxon>Neognathae</taxon>
        <taxon>Neoaves</taxon>
        <taxon>Telluraves</taxon>
        <taxon>Australaves</taxon>
        <taxon>Passeriformes</taxon>
        <taxon>Acanthisittidae</taxon>
        <taxon>Acanthisitta</taxon>
    </lineage>
</organism>
<feature type="non-terminal residue" evidence="2">
    <location>
        <position position="140"/>
    </location>
</feature>
<accession>A0A091N2K6</accession>
<dbReference type="PANTHER" id="PTHR21444">
    <property type="entry name" value="COILED-COIL DOMAIN-CONTAINING PROTEIN 180"/>
    <property type="match status" value="1"/>
</dbReference>